<feature type="transmembrane region" description="Helical" evidence="1">
    <location>
        <begin position="21"/>
        <end position="39"/>
    </location>
</feature>
<gene>
    <name evidence="2" type="ORF">IV52_GL001430</name>
</gene>
<dbReference type="GO" id="GO:0005886">
    <property type="term" value="C:plasma membrane"/>
    <property type="evidence" value="ECO:0007669"/>
    <property type="project" value="TreeGrafter"/>
</dbReference>
<evidence type="ECO:0008006" key="4">
    <source>
        <dbReference type="Google" id="ProtNLM"/>
    </source>
</evidence>
<dbReference type="Proteomes" id="UP000051565">
    <property type="component" value="Unassembled WGS sequence"/>
</dbReference>
<feature type="transmembrane region" description="Helical" evidence="1">
    <location>
        <begin position="45"/>
        <end position="66"/>
    </location>
</feature>
<accession>A0A0R2JQZ4</accession>
<name>A0A0R2JQZ4_9LACO</name>
<evidence type="ECO:0000256" key="1">
    <source>
        <dbReference type="SAM" id="Phobius"/>
    </source>
</evidence>
<dbReference type="InterPro" id="IPR052712">
    <property type="entry name" value="Acid_resist_chaperone_HdeD"/>
</dbReference>
<proteinExistence type="predicted"/>
<protein>
    <recommendedName>
        <fullName evidence="4">Integral membrane protein</fullName>
    </recommendedName>
</protein>
<keyword evidence="1" id="KW-0812">Transmembrane</keyword>
<dbReference type="EMBL" id="JQBT01000036">
    <property type="protein sequence ID" value="KRN78294.1"/>
    <property type="molecule type" value="Genomic_DNA"/>
</dbReference>
<sequence length="185" mass="20849">MLNNLKGVFLMYTDEKKKIDYWSLIAGIIFIGLGLTIFARPFAAFRSLIMVIGIIALCMGAYHIVLHKQLEKELNMGGYQFIIDAIVDVLVGLLLIFSNSFGFFLIAIAFALWFMVDSAIDIYKTVKANKISKKPYYYLTLICGILGVFIGIFLFFSPMVSNALVILLIAIYFVIEGIKMIVRAF</sequence>
<dbReference type="PANTHER" id="PTHR34989:SF1">
    <property type="entry name" value="PROTEIN HDED"/>
    <property type="match status" value="1"/>
</dbReference>
<evidence type="ECO:0000313" key="2">
    <source>
        <dbReference type="EMBL" id="KRN78294.1"/>
    </source>
</evidence>
<comment type="caution">
    <text evidence="2">The sequence shown here is derived from an EMBL/GenBank/DDBJ whole genome shotgun (WGS) entry which is preliminary data.</text>
</comment>
<dbReference type="PATRIC" id="fig|1122148.6.peg.1468"/>
<evidence type="ECO:0000313" key="3">
    <source>
        <dbReference type="Proteomes" id="UP000051565"/>
    </source>
</evidence>
<dbReference type="PANTHER" id="PTHR34989">
    <property type="entry name" value="PROTEIN HDED"/>
    <property type="match status" value="1"/>
</dbReference>
<dbReference type="InterPro" id="IPR005325">
    <property type="entry name" value="DUF308_memb"/>
</dbReference>
<dbReference type="AlphaFoldDB" id="A0A0R2JQZ4"/>
<reference evidence="2 3" key="1">
    <citation type="journal article" date="2015" name="Genome Announc.">
        <title>Expanding the biotechnology potential of lactobacilli through comparative genomics of 213 strains and associated genera.</title>
        <authorList>
            <person name="Sun Z."/>
            <person name="Harris H.M."/>
            <person name="McCann A."/>
            <person name="Guo C."/>
            <person name="Argimon S."/>
            <person name="Zhang W."/>
            <person name="Yang X."/>
            <person name="Jeffery I.B."/>
            <person name="Cooney J.C."/>
            <person name="Kagawa T.F."/>
            <person name="Liu W."/>
            <person name="Song Y."/>
            <person name="Salvetti E."/>
            <person name="Wrobel A."/>
            <person name="Rasinkangas P."/>
            <person name="Parkhill J."/>
            <person name="Rea M.C."/>
            <person name="O'Sullivan O."/>
            <person name="Ritari J."/>
            <person name="Douillard F.P."/>
            <person name="Paul Ross R."/>
            <person name="Yang R."/>
            <person name="Briner A.E."/>
            <person name="Felis G.E."/>
            <person name="de Vos W.M."/>
            <person name="Barrangou R."/>
            <person name="Klaenhammer T.R."/>
            <person name="Caufield P.W."/>
            <person name="Cui Y."/>
            <person name="Zhang H."/>
            <person name="O'Toole P.W."/>
        </authorList>
    </citation>
    <scope>NUCLEOTIDE SEQUENCE [LARGE SCALE GENOMIC DNA]</scope>
    <source>
        <strain evidence="2 3">DSM 20690</strain>
    </source>
</reference>
<feature type="transmembrane region" description="Helical" evidence="1">
    <location>
        <begin position="78"/>
        <end position="97"/>
    </location>
</feature>
<dbReference type="Pfam" id="PF03729">
    <property type="entry name" value="DUF308"/>
    <property type="match status" value="2"/>
</dbReference>
<feature type="transmembrane region" description="Helical" evidence="1">
    <location>
        <begin position="135"/>
        <end position="157"/>
    </location>
</feature>
<organism evidence="2 3">
    <name type="scientific">Fructilactobacillus lindneri DSM 20690 = JCM 11027</name>
    <dbReference type="NCBI Taxonomy" id="1122148"/>
    <lineage>
        <taxon>Bacteria</taxon>
        <taxon>Bacillati</taxon>
        <taxon>Bacillota</taxon>
        <taxon>Bacilli</taxon>
        <taxon>Lactobacillales</taxon>
        <taxon>Lactobacillaceae</taxon>
        <taxon>Fructilactobacillus</taxon>
    </lineage>
</organism>
<keyword evidence="3" id="KW-1185">Reference proteome</keyword>
<feature type="transmembrane region" description="Helical" evidence="1">
    <location>
        <begin position="103"/>
        <end position="123"/>
    </location>
</feature>
<keyword evidence="1" id="KW-1133">Transmembrane helix</keyword>
<keyword evidence="1" id="KW-0472">Membrane</keyword>
<feature type="transmembrane region" description="Helical" evidence="1">
    <location>
        <begin position="163"/>
        <end position="182"/>
    </location>
</feature>
<dbReference type="STRING" id="53444.AYR59_01390"/>